<sequence length="240" mass="26867">MNRLINYFLGKNTSIPKNSPPHSQSPATKICQLYHITYSCYPQCKTGTNEPPQLVRCELFRDTENLPRDNDRCSDEDGGNGKKISVQRLRLRQRCSSCVTKAVAARVVERKEREEGEGGAERRGERGEVLRQLRLEEDEEEDVTPRLSQYPFTSANFRVCGRDSGGKVNCGVEEDLIIKMEDELKAGASFESIDNRSASAPATPPLSPIFMPLSESLELEEGHPEFLADSDGDFGLGIYY</sequence>
<dbReference type="OrthoDB" id="3556485at2759"/>
<dbReference type="VEuPathDB" id="FungiDB:sscle_04g034790"/>
<protein>
    <submittedName>
        <fullName evidence="1">Uncharacterized protein</fullName>
    </submittedName>
</protein>
<proteinExistence type="predicted"/>
<dbReference type="RefSeq" id="XP_001596239.1">
    <property type="nucleotide sequence ID" value="XM_001596189.1"/>
</dbReference>
<dbReference type="Proteomes" id="UP000177798">
    <property type="component" value="Chromosome 4"/>
</dbReference>
<organism evidence="1 2">
    <name type="scientific">Sclerotinia sclerotiorum (strain ATCC 18683 / 1980 / Ss-1)</name>
    <name type="common">White mold</name>
    <name type="synonym">Whetzelinia sclerotiorum</name>
    <dbReference type="NCBI Taxonomy" id="665079"/>
    <lineage>
        <taxon>Eukaryota</taxon>
        <taxon>Fungi</taxon>
        <taxon>Dikarya</taxon>
        <taxon>Ascomycota</taxon>
        <taxon>Pezizomycotina</taxon>
        <taxon>Leotiomycetes</taxon>
        <taxon>Helotiales</taxon>
        <taxon>Sclerotiniaceae</taxon>
        <taxon>Sclerotinia</taxon>
    </lineage>
</organism>
<evidence type="ECO:0000313" key="2">
    <source>
        <dbReference type="Proteomes" id="UP000177798"/>
    </source>
</evidence>
<reference evidence="2" key="1">
    <citation type="journal article" date="2017" name="Genome Biol. Evol.">
        <title>The complete genome sequence of the phytopathogenic fungus Sclerotinia sclerotiorum reveals insights into the genome architecture of broad host range pathogens.</title>
        <authorList>
            <person name="Derbyshire M."/>
            <person name="Denton-Giles M."/>
            <person name="Hegedus D."/>
            <person name="Seifbarghy S."/>
            <person name="Rollins J."/>
            <person name="van Kan J."/>
            <person name="Seidl M.F."/>
            <person name="Faino L."/>
            <person name="Mbengue M."/>
            <person name="Navaud O."/>
            <person name="Raffaele S."/>
            <person name="Hammond-Kosack K."/>
            <person name="Heard S."/>
            <person name="Oliver R."/>
        </authorList>
    </citation>
    <scope>NUCLEOTIDE SEQUENCE [LARGE SCALE GENOMIC DNA]</scope>
    <source>
        <strain evidence="2">ATCC 18683 / 1980 / Ss-1</strain>
    </source>
</reference>
<accession>A0A1D9Q1F8</accession>
<gene>
    <name evidence="1" type="ORF">sscle_04g034790</name>
</gene>
<evidence type="ECO:0000313" key="1">
    <source>
        <dbReference type="EMBL" id="APA08709.1"/>
    </source>
</evidence>
<name>A0A1D9Q1F8_SCLS1</name>
<dbReference type="AlphaFoldDB" id="A0A1D9Q1F8"/>
<dbReference type="OMA" id="HQFADAN"/>
<dbReference type="KEGG" id="ssl:SS1G_02458"/>
<dbReference type="EMBL" id="CP017817">
    <property type="protein sequence ID" value="APA08709.1"/>
    <property type="molecule type" value="Genomic_DNA"/>
</dbReference>